<proteinExistence type="predicted"/>
<evidence type="ECO:0000313" key="3">
    <source>
        <dbReference type="EMBL" id="CAI9977625.1"/>
    </source>
</evidence>
<reference evidence="3" key="1">
    <citation type="submission" date="2023-06" db="EMBL/GenBank/DDBJ databases">
        <authorList>
            <person name="Kurt Z."/>
        </authorList>
    </citation>
    <scope>NUCLEOTIDE SEQUENCE</scope>
</reference>
<evidence type="ECO:0000313" key="5">
    <source>
        <dbReference type="Proteomes" id="UP001642409"/>
    </source>
</evidence>
<keyword evidence="1" id="KW-1133">Transmembrane helix</keyword>
<evidence type="ECO:0000259" key="2">
    <source>
        <dbReference type="PROSITE" id="PS00028"/>
    </source>
</evidence>
<dbReference type="AlphaFoldDB" id="A0AA86RGT7"/>
<feature type="transmembrane region" description="Helical" evidence="1">
    <location>
        <begin position="275"/>
        <end position="292"/>
    </location>
</feature>
<dbReference type="PANTHER" id="PTHR13182:SF8">
    <property type="entry name" value="CYTOPLASMIC 60S SUBUNIT BIOGENESIS FACTOR ZNF622"/>
    <property type="match status" value="1"/>
</dbReference>
<organism evidence="3">
    <name type="scientific">Hexamita inflata</name>
    <dbReference type="NCBI Taxonomy" id="28002"/>
    <lineage>
        <taxon>Eukaryota</taxon>
        <taxon>Metamonada</taxon>
        <taxon>Diplomonadida</taxon>
        <taxon>Hexamitidae</taxon>
        <taxon>Hexamitinae</taxon>
        <taxon>Hexamita</taxon>
    </lineage>
</organism>
<keyword evidence="3" id="KW-0863">Zinc-finger</keyword>
<dbReference type="EMBL" id="CATOUU010001179">
    <property type="protein sequence ID" value="CAI9977625.1"/>
    <property type="molecule type" value="Genomic_DNA"/>
</dbReference>
<dbReference type="GO" id="GO:0008270">
    <property type="term" value="F:zinc ion binding"/>
    <property type="evidence" value="ECO:0007669"/>
    <property type="project" value="UniProtKB-KW"/>
</dbReference>
<evidence type="ECO:0000256" key="1">
    <source>
        <dbReference type="SAM" id="Phobius"/>
    </source>
</evidence>
<dbReference type="PROSITE" id="PS00028">
    <property type="entry name" value="ZINC_FINGER_C2H2_1"/>
    <property type="match status" value="2"/>
</dbReference>
<keyword evidence="1" id="KW-0812">Transmembrane</keyword>
<dbReference type="Pfam" id="PF12756">
    <property type="entry name" value="zf-C2H2_2"/>
    <property type="match status" value="1"/>
</dbReference>
<feature type="domain" description="C2H2-type" evidence="2">
    <location>
        <begin position="135"/>
        <end position="157"/>
    </location>
</feature>
<feature type="domain" description="C2H2-type" evidence="2">
    <location>
        <begin position="13"/>
        <end position="35"/>
    </location>
</feature>
<dbReference type="SUPFAM" id="SSF57667">
    <property type="entry name" value="beta-beta-alpha zinc fingers"/>
    <property type="match status" value="1"/>
</dbReference>
<keyword evidence="5" id="KW-1185">Reference proteome</keyword>
<dbReference type="GO" id="GO:0042273">
    <property type="term" value="P:ribosomal large subunit biogenesis"/>
    <property type="evidence" value="ECO:0007669"/>
    <property type="project" value="TreeGrafter"/>
</dbReference>
<keyword evidence="1" id="KW-0472">Membrane</keyword>
<reference evidence="4 5" key="2">
    <citation type="submission" date="2024-07" db="EMBL/GenBank/DDBJ databases">
        <authorList>
            <person name="Akdeniz Z."/>
        </authorList>
    </citation>
    <scope>NUCLEOTIDE SEQUENCE [LARGE SCALE GENOMIC DNA]</scope>
</reference>
<sequence length="297" mass="35905">MTDIPQVQEIFPCDICKQEFVSRNDHQVHCETNFHIQNRSRRREGLPPLSLKDYYVQITTAHQDLYQKEETNIKVHVEPEFKFTQFNCIFCKLSFPNLLEHMREHGFFIPYAEYCVKVDKYIEFCQYRTFTLRQCLQCKQYFDTLDQLQRHFYRKNHLHFDYDVDDFSQFFDFRKSYPKEARNEEFAKFVPFVLYSKEYMDKLKAEGKIRIGKEIVVPKFLIEETERRRQAELQRNAQRFQQYEIFDRQLMGEVQKVDEALTDGQSTMKCSKMQICVITGAMVAVWSIMWVAEKILK</sequence>
<dbReference type="Proteomes" id="UP001642409">
    <property type="component" value="Unassembled WGS sequence"/>
</dbReference>
<name>A0AA86RGT7_9EUKA</name>
<dbReference type="GO" id="GO:0030687">
    <property type="term" value="C:preribosome, large subunit precursor"/>
    <property type="evidence" value="ECO:0007669"/>
    <property type="project" value="TreeGrafter"/>
</dbReference>
<dbReference type="InterPro" id="IPR041661">
    <property type="entry name" value="ZN622/Rei1/Reh1_Znf-C2H2"/>
</dbReference>
<keyword evidence="3" id="KW-0479">Metal-binding</keyword>
<dbReference type="InterPro" id="IPR013087">
    <property type="entry name" value="Znf_C2H2_type"/>
</dbReference>
<dbReference type="InterPro" id="IPR036236">
    <property type="entry name" value="Znf_C2H2_sf"/>
</dbReference>
<dbReference type="SMART" id="SM00355">
    <property type="entry name" value="ZnF_C2H2"/>
    <property type="match status" value="3"/>
</dbReference>
<dbReference type="EMBL" id="CAXDID020000108">
    <property type="protein sequence ID" value="CAL6028849.1"/>
    <property type="molecule type" value="Genomic_DNA"/>
</dbReference>
<protein>
    <submittedName>
        <fullName evidence="3">C2H2 type zinc-finger domain-containing protein</fullName>
    </submittedName>
    <submittedName>
        <fullName evidence="4">C2H2_type zinc-finger domain-containing protein</fullName>
    </submittedName>
</protein>
<dbReference type="PANTHER" id="PTHR13182">
    <property type="entry name" value="ZINC FINGER PROTEIN 622"/>
    <property type="match status" value="1"/>
</dbReference>
<gene>
    <name evidence="4" type="ORF">HINF_LOCUS32006</name>
    <name evidence="3" type="ORF">HINF_LOCUS65270</name>
</gene>
<accession>A0AA86RGT7</accession>
<keyword evidence="3" id="KW-0862">Zinc</keyword>
<evidence type="ECO:0000313" key="4">
    <source>
        <dbReference type="EMBL" id="CAL6028849.1"/>
    </source>
</evidence>
<dbReference type="InterPro" id="IPR040025">
    <property type="entry name" value="Znf622/Rei1/Reh1"/>
</dbReference>
<comment type="caution">
    <text evidence="3">The sequence shown here is derived from an EMBL/GenBank/DDBJ whole genome shotgun (WGS) entry which is preliminary data.</text>
</comment>